<name>A0A9F2RBG4_PYTBI</name>
<dbReference type="Gene3D" id="1.10.10.60">
    <property type="entry name" value="Homeodomain-like"/>
    <property type="match status" value="2"/>
</dbReference>
<dbReference type="RefSeq" id="XP_007441208.1">
    <property type="nucleotide sequence ID" value="XM_007441146.2"/>
</dbReference>
<dbReference type="PROSITE" id="PS50071">
    <property type="entry name" value="HOMEOBOX_2"/>
    <property type="match status" value="1"/>
</dbReference>
<dbReference type="InterPro" id="IPR009057">
    <property type="entry name" value="Homeodomain-like_sf"/>
</dbReference>
<reference evidence="13 14" key="1">
    <citation type="submission" date="2025-04" db="UniProtKB">
        <authorList>
            <consortium name="RefSeq"/>
        </authorList>
    </citation>
    <scope>IDENTIFICATION</scope>
    <source>
        <tissue evidence="13 14">Liver</tissue>
    </source>
</reference>
<dbReference type="InterPro" id="IPR024578">
    <property type="entry name" value="Homez_homeobox_dom"/>
</dbReference>
<keyword evidence="4" id="KW-0805">Transcription regulation</keyword>
<keyword evidence="6 9" id="KW-0371">Homeobox</keyword>
<feature type="DNA-binding region" description="Homeobox" evidence="9">
    <location>
        <begin position="301"/>
        <end position="360"/>
    </location>
</feature>
<dbReference type="KEGG" id="pbi:103060987"/>
<keyword evidence="5 9" id="KW-0238">DNA-binding</keyword>
<dbReference type="AlphaFoldDB" id="A0A9F2RBG4"/>
<dbReference type="OMA" id="RYWATHQ"/>
<dbReference type="CDD" id="cd00086">
    <property type="entry name" value="homeodomain"/>
    <property type="match status" value="2"/>
</dbReference>
<gene>
    <name evidence="13 14 15" type="primary">HOMEZ</name>
</gene>
<feature type="region of interest" description="Disordered" evidence="10">
    <location>
        <begin position="458"/>
        <end position="481"/>
    </location>
</feature>
<accession>A0A9F2RBG4</accession>
<evidence type="ECO:0000256" key="6">
    <source>
        <dbReference type="ARBA" id="ARBA00023155"/>
    </source>
</evidence>
<dbReference type="PANTHER" id="PTHR15467:SF7">
    <property type="entry name" value="HOMEOBOX AND LEUCINE ZIPPER PROTEIN HOMEZ"/>
    <property type="match status" value="1"/>
</dbReference>
<evidence type="ECO:0000256" key="1">
    <source>
        <dbReference type="ARBA" id="ARBA00004123"/>
    </source>
</evidence>
<dbReference type="GO" id="GO:0005634">
    <property type="term" value="C:nucleus"/>
    <property type="evidence" value="ECO:0007669"/>
    <property type="project" value="UniProtKB-SubCell"/>
</dbReference>
<dbReference type="SUPFAM" id="SSF46689">
    <property type="entry name" value="Homeodomain-like"/>
    <property type="match status" value="2"/>
</dbReference>
<dbReference type="InterPro" id="IPR001356">
    <property type="entry name" value="HD"/>
</dbReference>
<dbReference type="GeneID" id="103060987"/>
<evidence type="ECO:0000313" key="14">
    <source>
        <dbReference type="RefSeq" id="XP_007441209.1"/>
    </source>
</evidence>
<evidence type="ECO:0000256" key="2">
    <source>
        <dbReference type="ARBA" id="ARBA00022553"/>
    </source>
</evidence>
<dbReference type="GO" id="GO:0000981">
    <property type="term" value="F:DNA-binding transcription factor activity, RNA polymerase II-specific"/>
    <property type="evidence" value="ECO:0007669"/>
    <property type="project" value="TreeGrafter"/>
</dbReference>
<evidence type="ECO:0000256" key="4">
    <source>
        <dbReference type="ARBA" id="ARBA00023015"/>
    </source>
</evidence>
<sequence>MAPNKDASGCLGSPPGLICLPPISEDLQLVWTQAAQTSDLDGNQHLLQTFSYFPYPSLSDLALLCLRHGLHMEKVKAWFMAQRLRCGISWSAEEIEETRARLIYHQDQLHFSCLLTGNESDSWHQTCKSPSYHQLAPHSLHYSSKYPENQQSSVTSLNHCNAAQGARELGRIAQDIWKLKENASSHHKKPQENCEPSGIIVNFQNTKDTLSGAYPPITTTSRDQNSHTMAWSLPAASRPQVESITPAVNGGPHPMILPLGSSIKVAPSSSKVAAGIANSSNRQNHQYSVGDQHASASLPDVLRKPRRKTKEQLDVLKSFFLHQQWARREDYHQLEKITGLPRAEIIQWFGDTRYALKHGQLKWFRDNAGQSPEPASSGPPHQLCTNHPDTSPLEHYWATHVQLQENDLPVLCHKSGMGAEQVLKWFHSHLPAPCEVEVCLGDEDEVDEEVAAAMIKVEDEDYYEEDEDVEDEDEDEEDWTA</sequence>
<evidence type="ECO:0000313" key="15">
    <source>
        <dbReference type="RefSeq" id="XP_025030758.1"/>
    </source>
</evidence>
<feature type="domain" description="Homeobox" evidence="11">
    <location>
        <begin position="299"/>
        <end position="359"/>
    </location>
</feature>
<dbReference type="RefSeq" id="XP_025030758.1">
    <property type="nucleotide sequence ID" value="XM_025174990.1"/>
</dbReference>
<keyword evidence="7" id="KW-0804">Transcription</keyword>
<evidence type="ECO:0000256" key="7">
    <source>
        <dbReference type="ARBA" id="ARBA00023163"/>
    </source>
</evidence>
<evidence type="ECO:0000313" key="12">
    <source>
        <dbReference type="Proteomes" id="UP000695026"/>
    </source>
</evidence>
<dbReference type="OrthoDB" id="6159439at2759"/>
<dbReference type="Proteomes" id="UP000695026">
    <property type="component" value="Unplaced"/>
</dbReference>
<feature type="region of interest" description="Disordered" evidence="10">
    <location>
        <begin position="366"/>
        <end position="389"/>
    </location>
</feature>
<keyword evidence="2" id="KW-0597">Phosphoprotein</keyword>
<dbReference type="FunFam" id="1.10.10.60:FF:000172">
    <property type="entry name" value="Homeobox and leucine zipper protein Homez"/>
    <property type="match status" value="1"/>
</dbReference>
<evidence type="ECO:0000256" key="9">
    <source>
        <dbReference type="PROSITE-ProRule" id="PRU00108"/>
    </source>
</evidence>
<proteinExistence type="predicted"/>
<dbReference type="SMART" id="SM00389">
    <property type="entry name" value="HOX"/>
    <property type="match status" value="1"/>
</dbReference>
<organism evidence="12 14">
    <name type="scientific">Python bivittatus</name>
    <name type="common">Burmese python</name>
    <name type="synonym">Python molurus bivittatus</name>
    <dbReference type="NCBI Taxonomy" id="176946"/>
    <lineage>
        <taxon>Eukaryota</taxon>
        <taxon>Metazoa</taxon>
        <taxon>Chordata</taxon>
        <taxon>Craniata</taxon>
        <taxon>Vertebrata</taxon>
        <taxon>Euteleostomi</taxon>
        <taxon>Lepidosauria</taxon>
        <taxon>Squamata</taxon>
        <taxon>Bifurcata</taxon>
        <taxon>Unidentata</taxon>
        <taxon>Episquamata</taxon>
        <taxon>Toxicofera</taxon>
        <taxon>Serpentes</taxon>
        <taxon>Henophidia</taxon>
        <taxon>Pythonidae</taxon>
        <taxon>Python</taxon>
    </lineage>
</organism>
<evidence type="ECO:0000256" key="10">
    <source>
        <dbReference type="SAM" id="MobiDB-lite"/>
    </source>
</evidence>
<dbReference type="GO" id="GO:0003677">
    <property type="term" value="F:DNA binding"/>
    <property type="evidence" value="ECO:0007669"/>
    <property type="project" value="UniProtKB-UniRule"/>
</dbReference>
<evidence type="ECO:0000259" key="11">
    <source>
        <dbReference type="PROSITE" id="PS50071"/>
    </source>
</evidence>
<evidence type="ECO:0000256" key="5">
    <source>
        <dbReference type="ARBA" id="ARBA00023125"/>
    </source>
</evidence>
<comment type="subcellular location">
    <subcellularLocation>
        <location evidence="1 9">Nucleus</location>
    </subcellularLocation>
</comment>
<dbReference type="Pfam" id="PF11569">
    <property type="entry name" value="Homez"/>
    <property type="match status" value="1"/>
</dbReference>
<dbReference type="PANTHER" id="PTHR15467">
    <property type="entry name" value="ZINC-FINGERS AND HOMEOBOXES RELATED"/>
    <property type="match status" value="1"/>
</dbReference>
<keyword evidence="3" id="KW-0677">Repeat</keyword>
<dbReference type="RefSeq" id="XP_007441209.1">
    <property type="nucleotide sequence ID" value="XM_007441147.2"/>
</dbReference>
<evidence type="ECO:0000256" key="3">
    <source>
        <dbReference type="ARBA" id="ARBA00022737"/>
    </source>
</evidence>
<keyword evidence="12" id="KW-1185">Reference proteome</keyword>
<evidence type="ECO:0000256" key="8">
    <source>
        <dbReference type="ARBA" id="ARBA00023242"/>
    </source>
</evidence>
<protein>
    <submittedName>
        <fullName evidence="13 14">Homeobox and leucine zipper protein Homez</fullName>
    </submittedName>
</protein>
<keyword evidence="8 9" id="KW-0539">Nucleus</keyword>
<evidence type="ECO:0000313" key="13">
    <source>
        <dbReference type="RefSeq" id="XP_007441208.1"/>
    </source>
</evidence>
<dbReference type="CTD" id="57594"/>